<proteinExistence type="predicted"/>
<evidence type="ECO:0000313" key="2">
    <source>
        <dbReference type="EMBL" id="SOC51219.1"/>
    </source>
</evidence>
<name>A0A285VAU8_9MICO</name>
<feature type="transmembrane region" description="Helical" evidence="1">
    <location>
        <begin position="36"/>
        <end position="58"/>
    </location>
</feature>
<gene>
    <name evidence="2" type="ORF">SAMN05421879_10184</name>
</gene>
<accession>A0A285VAU8</accession>
<protein>
    <submittedName>
        <fullName evidence="2">Uncharacterized protein</fullName>
    </submittedName>
</protein>
<keyword evidence="3" id="KW-1185">Reference proteome</keyword>
<dbReference type="Proteomes" id="UP000219688">
    <property type="component" value="Unassembled WGS sequence"/>
</dbReference>
<dbReference type="RefSeq" id="WP_141401361.1">
    <property type="nucleotide sequence ID" value="NZ_OBQK01000001.1"/>
</dbReference>
<dbReference type="AlphaFoldDB" id="A0A285VAU8"/>
<reference evidence="3" key="1">
    <citation type="submission" date="2017-08" db="EMBL/GenBank/DDBJ databases">
        <authorList>
            <person name="Varghese N."/>
            <person name="Submissions S."/>
        </authorList>
    </citation>
    <scope>NUCLEOTIDE SEQUENCE [LARGE SCALE GENOMIC DNA]</scope>
    <source>
        <strain evidence="3">USBA17B2</strain>
    </source>
</reference>
<sequence length="66" mass="7076">MKKSTIHHSTQVLSYPQRLREEIIARGERGSISVETVVIALGLFALATVIVGLLTAWATGKLSGLS</sequence>
<organism evidence="2 3">
    <name type="scientific">Ornithinimicrobium cerasi</name>
    <dbReference type="NCBI Taxonomy" id="2248773"/>
    <lineage>
        <taxon>Bacteria</taxon>
        <taxon>Bacillati</taxon>
        <taxon>Actinomycetota</taxon>
        <taxon>Actinomycetes</taxon>
        <taxon>Micrococcales</taxon>
        <taxon>Ornithinimicrobiaceae</taxon>
        <taxon>Ornithinimicrobium</taxon>
    </lineage>
</organism>
<keyword evidence="1" id="KW-1133">Transmembrane helix</keyword>
<evidence type="ECO:0000256" key="1">
    <source>
        <dbReference type="SAM" id="Phobius"/>
    </source>
</evidence>
<keyword evidence="1" id="KW-0472">Membrane</keyword>
<dbReference type="EMBL" id="OBQK01000001">
    <property type="protein sequence ID" value="SOC51219.1"/>
    <property type="molecule type" value="Genomic_DNA"/>
</dbReference>
<evidence type="ECO:0000313" key="3">
    <source>
        <dbReference type="Proteomes" id="UP000219688"/>
    </source>
</evidence>
<keyword evidence="1" id="KW-0812">Transmembrane</keyword>